<name>A0A4D6Y0U7_BUCMH</name>
<dbReference type="GO" id="GO:0022900">
    <property type="term" value="P:electron transport chain"/>
    <property type="evidence" value="ECO:0007669"/>
    <property type="project" value="UniProtKB-UniRule"/>
</dbReference>
<keyword evidence="8" id="KW-1278">Translocase</keyword>
<comment type="similarity">
    <text evidence="8">Belongs to the 4Fe4S bacterial-type ferredoxin family. RnfC subfamily.</text>
</comment>
<evidence type="ECO:0000313" key="11">
    <source>
        <dbReference type="Proteomes" id="UP000298566"/>
    </source>
</evidence>
<dbReference type="InterPro" id="IPR011538">
    <property type="entry name" value="Nuo51_FMN-bd"/>
</dbReference>
<dbReference type="GO" id="GO:0009055">
    <property type="term" value="F:electron transfer activity"/>
    <property type="evidence" value="ECO:0007669"/>
    <property type="project" value="InterPro"/>
</dbReference>
<dbReference type="PROSITE" id="PS51379">
    <property type="entry name" value="4FE4S_FER_2"/>
    <property type="match status" value="1"/>
</dbReference>
<dbReference type="PANTHER" id="PTHR43034:SF2">
    <property type="entry name" value="ION-TRANSLOCATING OXIDOREDUCTASE COMPLEX SUBUNIT C"/>
    <property type="match status" value="1"/>
</dbReference>
<reference evidence="10 11" key="1">
    <citation type="submission" date="2018-10" db="EMBL/GenBank/DDBJ databases">
        <title>Comparative functional genomics of the obligate endosymbiont Buchnera aphidicola.</title>
        <authorList>
            <person name="Chong R.A."/>
        </authorList>
    </citation>
    <scope>NUCLEOTIDE SEQUENCE [LARGE SCALE GENOMIC DNA]</scope>
    <source>
        <strain evidence="10 11">Mrh</strain>
    </source>
</reference>
<keyword evidence="7 8" id="KW-0411">Iron-sulfur</keyword>
<evidence type="ECO:0000256" key="8">
    <source>
        <dbReference type="HAMAP-Rule" id="MF_00461"/>
    </source>
</evidence>
<dbReference type="Pfam" id="PF13375">
    <property type="entry name" value="RnfC_N"/>
    <property type="match status" value="1"/>
</dbReference>
<dbReference type="HAMAP" id="MF_00461">
    <property type="entry name" value="RsxC_RnfC"/>
    <property type="match status" value="1"/>
</dbReference>
<dbReference type="OrthoDB" id="9767754at2"/>
<feature type="binding site" evidence="8">
    <location>
        <position position="407"/>
    </location>
    <ligand>
        <name>[4Fe-4S] cluster</name>
        <dbReference type="ChEBI" id="CHEBI:49883"/>
        <label>1</label>
    </ligand>
</feature>
<dbReference type="SUPFAM" id="SSF142019">
    <property type="entry name" value="Nqo1 FMN-binding domain-like"/>
    <property type="match status" value="1"/>
</dbReference>
<dbReference type="GO" id="GO:0051539">
    <property type="term" value="F:4 iron, 4 sulfur cluster binding"/>
    <property type="evidence" value="ECO:0007669"/>
    <property type="project" value="UniProtKB-KW"/>
</dbReference>
<keyword evidence="3 8" id="KW-0479">Metal-binding</keyword>
<dbReference type="GO" id="GO:0005886">
    <property type="term" value="C:plasma membrane"/>
    <property type="evidence" value="ECO:0007669"/>
    <property type="project" value="UniProtKB-SubCell"/>
</dbReference>
<keyword evidence="8" id="KW-0472">Membrane</keyword>
<dbReference type="NCBIfam" id="TIGR01945">
    <property type="entry name" value="rnfC"/>
    <property type="match status" value="1"/>
</dbReference>
<feature type="domain" description="4Fe-4S ferredoxin-type" evidence="9">
    <location>
        <begin position="431"/>
        <end position="460"/>
    </location>
</feature>
<dbReference type="AlphaFoldDB" id="A0A4D6Y0U7"/>
<dbReference type="Pfam" id="PF12838">
    <property type="entry name" value="Fer4_7"/>
    <property type="match status" value="1"/>
</dbReference>
<evidence type="ECO:0000256" key="4">
    <source>
        <dbReference type="ARBA" id="ARBA00022737"/>
    </source>
</evidence>
<dbReference type="InterPro" id="IPR037225">
    <property type="entry name" value="Nuo51_FMN-bd_sf"/>
</dbReference>
<dbReference type="InterPro" id="IPR026902">
    <property type="entry name" value="RnfC_N"/>
</dbReference>
<feature type="binding site" evidence="8">
    <location>
        <position position="440"/>
    </location>
    <ligand>
        <name>[4Fe-4S] cluster</name>
        <dbReference type="ChEBI" id="CHEBI:49883"/>
        <label>2</label>
    </ligand>
</feature>
<evidence type="ECO:0000256" key="6">
    <source>
        <dbReference type="ARBA" id="ARBA00023004"/>
    </source>
</evidence>
<keyword evidence="6 8" id="KW-0408">Iron</keyword>
<dbReference type="EMBL" id="CP033004">
    <property type="protein sequence ID" value="QCI23146.1"/>
    <property type="molecule type" value="Genomic_DNA"/>
</dbReference>
<dbReference type="InterPro" id="IPR017900">
    <property type="entry name" value="4Fe4S_Fe_S_CS"/>
</dbReference>
<evidence type="ECO:0000256" key="5">
    <source>
        <dbReference type="ARBA" id="ARBA00022982"/>
    </source>
</evidence>
<comment type="subunit">
    <text evidence="8">The complex is composed of six subunits: RnfA, RnfB, RnfC, RnfD, RnfE and RnfG.</text>
</comment>
<dbReference type="InterPro" id="IPR010208">
    <property type="entry name" value="Ion_transpt_RnfC/RsxC"/>
</dbReference>
<dbReference type="Gene3D" id="3.30.70.20">
    <property type="match status" value="1"/>
</dbReference>
<keyword evidence="5 8" id="KW-0249">Electron transport</keyword>
<feature type="binding site" evidence="8">
    <location>
        <position position="443"/>
    </location>
    <ligand>
        <name>[4Fe-4S] cluster</name>
        <dbReference type="ChEBI" id="CHEBI:49883"/>
        <label>2</label>
    </ligand>
</feature>
<evidence type="ECO:0000256" key="7">
    <source>
        <dbReference type="ARBA" id="ARBA00023014"/>
    </source>
</evidence>
<keyword evidence="1 8" id="KW-0813">Transport</keyword>
<keyword evidence="8" id="KW-0997">Cell inner membrane</keyword>
<accession>A0A4D6Y0U7</accession>
<evidence type="ECO:0000256" key="2">
    <source>
        <dbReference type="ARBA" id="ARBA00022485"/>
    </source>
</evidence>
<evidence type="ECO:0000259" key="9">
    <source>
        <dbReference type="PROSITE" id="PS51379"/>
    </source>
</evidence>
<protein>
    <recommendedName>
        <fullName evidence="8">Ion-translocating oxidoreductase complex subunit C</fullName>
        <ecNumber evidence="8">7.-.-.-</ecNumber>
    </recommendedName>
    <alternativeName>
        <fullName evidence="8">Rnf electron transport complex subunit C</fullName>
    </alternativeName>
</protein>
<dbReference type="Proteomes" id="UP000298566">
    <property type="component" value="Chromosome"/>
</dbReference>
<proteinExistence type="inferred from homology"/>
<feature type="binding site" evidence="8">
    <location>
        <position position="446"/>
    </location>
    <ligand>
        <name>[4Fe-4S] cluster</name>
        <dbReference type="ChEBI" id="CHEBI:49883"/>
        <label>2</label>
    </ligand>
</feature>
<feature type="binding site" evidence="8">
    <location>
        <position position="450"/>
    </location>
    <ligand>
        <name>[4Fe-4S] cluster</name>
        <dbReference type="ChEBI" id="CHEBI:49883"/>
        <label>1</label>
    </ligand>
</feature>
<comment type="function">
    <text evidence="8">Part of a membrane-bound complex that couples electron transfer with translocation of ions across the membrane.</text>
</comment>
<dbReference type="SUPFAM" id="SSF46548">
    <property type="entry name" value="alpha-helical ferredoxin"/>
    <property type="match status" value="1"/>
</dbReference>
<gene>
    <name evidence="10" type="primary">rsxC</name>
    <name evidence="8" type="synonym">rnfC</name>
    <name evidence="10" type="ORF">D9V73_00550</name>
</gene>
<dbReference type="GO" id="GO:0046872">
    <property type="term" value="F:metal ion binding"/>
    <property type="evidence" value="ECO:0007669"/>
    <property type="project" value="UniProtKB-KW"/>
</dbReference>
<dbReference type="PROSITE" id="PS00198">
    <property type="entry name" value="4FE4S_FER_1"/>
    <property type="match status" value="1"/>
</dbReference>
<dbReference type="PANTHER" id="PTHR43034">
    <property type="entry name" value="ION-TRANSLOCATING OXIDOREDUCTASE COMPLEX SUBUNIT C"/>
    <property type="match status" value="1"/>
</dbReference>
<evidence type="ECO:0000256" key="3">
    <source>
        <dbReference type="ARBA" id="ARBA00022723"/>
    </source>
</evidence>
<comment type="subcellular location">
    <subcellularLocation>
        <location evidence="8">Cell inner membrane</location>
        <topology evidence="8">Peripheral membrane protein</topology>
    </subcellularLocation>
</comment>
<organism evidence="10 11">
    <name type="scientific">Buchnera aphidicola subsp. Melaphis rhois</name>
    <dbReference type="NCBI Taxonomy" id="118103"/>
    <lineage>
        <taxon>Bacteria</taxon>
        <taxon>Pseudomonadati</taxon>
        <taxon>Pseudomonadota</taxon>
        <taxon>Gammaproteobacteria</taxon>
        <taxon>Enterobacterales</taxon>
        <taxon>Erwiniaceae</taxon>
        <taxon>Buchnera</taxon>
    </lineage>
</organism>
<dbReference type="EC" id="7.-.-.-" evidence="8"/>
<evidence type="ECO:0000256" key="1">
    <source>
        <dbReference type="ARBA" id="ARBA00022448"/>
    </source>
</evidence>
<dbReference type="NCBIfam" id="NF003454">
    <property type="entry name" value="PRK05035.1"/>
    <property type="match status" value="1"/>
</dbReference>
<dbReference type="Gene3D" id="3.40.50.11540">
    <property type="entry name" value="NADH-ubiquinone oxidoreductase 51kDa subunit"/>
    <property type="match status" value="1"/>
</dbReference>
<keyword evidence="4 8" id="KW-0677">Repeat</keyword>
<feature type="binding site" evidence="8">
    <location>
        <position position="411"/>
    </location>
    <ligand>
        <name>[4Fe-4S] cluster</name>
        <dbReference type="ChEBI" id="CHEBI:49883"/>
        <label>2</label>
    </ligand>
</feature>
<feature type="binding site" evidence="8">
    <location>
        <position position="401"/>
    </location>
    <ligand>
        <name>[4Fe-4S] cluster</name>
        <dbReference type="ChEBI" id="CHEBI:49883"/>
        <label>1</label>
    </ligand>
</feature>
<keyword evidence="8" id="KW-1003">Cell membrane</keyword>
<feature type="binding site" evidence="8">
    <location>
        <position position="404"/>
    </location>
    <ligand>
        <name>[4Fe-4S] cluster</name>
        <dbReference type="ChEBI" id="CHEBI:49883"/>
        <label>1</label>
    </ligand>
</feature>
<dbReference type="Pfam" id="PF01512">
    <property type="entry name" value="Complex1_51K"/>
    <property type="match status" value="1"/>
</dbReference>
<keyword evidence="2 8" id="KW-0004">4Fe-4S</keyword>
<dbReference type="InterPro" id="IPR017896">
    <property type="entry name" value="4Fe4S_Fe-S-bd"/>
</dbReference>
<evidence type="ECO:0000313" key="10">
    <source>
        <dbReference type="EMBL" id="QCI23146.1"/>
    </source>
</evidence>
<sequence length="552" mass="63155">MIVLINFLNKFLYQCSNIFTNFIKMCSCFVNRKIFYREKHRFYGGIDFVSMKINRSSSKFHNIVLPKNFFILIDDVITLKNKIVVNVGQLVLRGQILALGDNNIAPVHSPTSGLIIAIVKKKFSFFSKKYFSIINIKTDGKDNCINFHSFNNYKCFSTSKIIQLIYNSGIIGLGGAGFLSSKKLKLAIKKAHTLVINAVESEPYITSDDCLVQHFAKEIIEGCKIITWILKIKCVLIVLEDGKHKAYIKLKKELKLFSNFSIRQIKKKYPSGSSKQLIQILFNKEIPYGKHSIDLGIVIFNVSTVFSIKRAVINGEPLIERIVTISDSELLYQKNVLIRIGTPISHVLSECNINIHNSTVIIGGPITGRIVNDLSFSILKTNSSILCTKLNFMSNKLEGPCIRCTECSRLCPIRLLPEQLYFYSKVSDHKKSQEYHINECIECGICEQVCPSNIPLITYFKKEQSKLNKIKFKENMSKRFKKLFLSRQSRLYHSDLIHKNIVNSNSPLDEQCNNSIIINNNIERITIQKSNYFRKIELKAAISRAKLKKDMK</sequence>
<comment type="cofactor">
    <cofactor evidence="8">
        <name>[4Fe-4S] cluster</name>
        <dbReference type="ChEBI" id="CHEBI:49883"/>
    </cofactor>
    <text evidence="8">Binds 2 [4Fe-4S] clusters per subunit.</text>
</comment>